<evidence type="ECO:0000313" key="3">
    <source>
        <dbReference type="Proteomes" id="UP000231263"/>
    </source>
</evidence>
<dbReference type="EMBL" id="PFWT01000009">
    <property type="protein sequence ID" value="PJA46670.1"/>
    <property type="molecule type" value="Genomic_DNA"/>
</dbReference>
<comment type="caution">
    <text evidence="2">The sequence shown here is derived from an EMBL/GenBank/DDBJ whole genome shotgun (WGS) entry which is preliminary data.</text>
</comment>
<protein>
    <submittedName>
        <fullName evidence="2">Uncharacterized protein</fullName>
    </submittedName>
</protein>
<proteinExistence type="predicted"/>
<feature type="transmembrane region" description="Helical" evidence="1">
    <location>
        <begin position="16"/>
        <end position="34"/>
    </location>
</feature>
<keyword evidence="1" id="KW-0472">Membrane</keyword>
<accession>A0A2M7XFJ9</accession>
<evidence type="ECO:0000313" key="2">
    <source>
        <dbReference type="EMBL" id="PJA46670.1"/>
    </source>
</evidence>
<sequence>MQIFQSKTERGSYKPWHGYLIVFVVVASLVLGVVQRFGEVRKQEAKVVIPVILSEETCTVSGGKWNNCASSCRKTPDVPCIEVCIPVCECTGDISCPYGTFCKDYVNNIGVCSNSL</sequence>
<keyword evidence="1" id="KW-1133">Transmembrane helix</keyword>
<reference evidence="3" key="1">
    <citation type="submission" date="2017-09" db="EMBL/GenBank/DDBJ databases">
        <title>Depth-based differentiation of microbial function through sediment-hosted aquifers and enrichment of novel symbionts in the deep terrestrial subsurface.</title>
        <authorList>
            <person name="Probst A.J."/>
            <person name="Ladd B."/>
            <person name="Jarett J.K."/>
            <person name="Geller-Mcgrath D.E."/>
            <person name="Sieber C.M.K."/>
            <person name="Emerson J.B."/>
            <person name="Anantharaman K."/>
            <person name="Thomas B.C."/>
            <person name="Malmstrom R."/>
            <person name="Stieglmeier M."/>
            <person name="Klingl A."/>
            <person name="Woyke T."/>
            <person name="Ryan C.M."/>
            <person name="Banfield J.F."/>
        </authorList>
    </citation>
    <scope>NUCLEOTIDE SEQUENCE [LARGE SCALE GENOMIC DNA]</scope>
</reference>
<keyword evidence="1" id="KW-0812">Transmembrane</keyword>
<gene>
    <name evidence="2" type="ORF">CO173_02785</name>
</gene>
<dbReference type="Proteomes" id="UP000231263">
    <property type="component" value="Unassembled WGS sequence"/>
</dbReference>
<name>A0A2M7XFJ9_9BACT</name>
<evidence type="ECO:0000256" key="1">
    <source>
        <dbReference type="SAM" id="Phobius"/>
    </source>
</evidence>
<dbReference type="AlphaFoldDB" id="A0A2M7XFJ9"/>
<organism evidence="2 3">
    <name type="scientific">Candidatus Uhrbacteria bacterium CG_4_9_14_3_um_filter_41_35</name>
    <dbReference type="NCBI Taxonomy" id="1975034"/>
    <lineage>
        <taxon>Bacteria</taxon>
        <taxon>Candidatus Uhriibacteriota</taxon>
    </lineage>
</organism>